<accession>A0A5C6CRL3</accession>
<comment type="caution">
    <text evidence="3">The sequence shown here is derived from an EMBL/GenBank/DDBJ whole genome shotgun (WGS) entry which is preliminary data.</text>
</comment>
<dbReference type="PANTHER" id="PTHR46401:SF2">
    <property type="entry name" value="GLYCOSYLTRANSFERASE WBBK-RELATED"/>
    <property type="match status" value="1"/>
</dbReference>
<keyword evidence="1 3" id="KW-0808">Transferase</keyword>
<keyword evidence="3" id="KW-0328">Glycosyltransferase</keyword>
<evidence type="ECO:0000256" key="1">
    <source>
        <dbReference type="ARBA" id="ARBA00022679"/>
    </source>
</evidence>
<dbReference type="PANTHER" id="PTHR46401">
    <property type="entry name" value="GLYCOSYLTRANSFERASE WBBK-RELATED"/>
    <property type="match status" value="1"/>
</dbReference>
<dbReference type="AlphaFoldDB" id="A0A5C6CRL3"/>
<feature type="domain" description="Glycosyl transferase family 1" evidence="2">
    <location>
        <begin position="178"/>
        <end position="325"/>
    </location>
</feature>
<dbReference type="Gene3D" id="3.40.50.2000">
    <property type="entry name" value="Glycogen Phosphorylase B"/>
    <property type="match status" value="2"/>
</dbReference>
<dbReference type="SUPFAM" id="SSF53756">
    <property type="entry name" value="UDP-Glycosyltransferase/glycogen phosphorylase"/>
    <property type="match status" value="1"/>
</dbReference>
<dbReference type="Pfam" id="PF00534">
    <property type="entry name" value="Glycos_transf_1"/>
    <property type="match status" value="1"/>
</dbReference>
<reference evidence="3 4" key="1">
    <citation type="submission" date="2019-02" db="EMBL/GenBank/DDBJ databases">
        <title>Deep-cultivation of Planctomycetes and their phenomic and genomic characterization uncovers novel biology.</title>
        <authorList>
            <person name="Wiegand S."/>
            <person name="Jogler M."/>
            <person name="Boedeker C."/>
            <person name="Pinto D."/>
            <person name="Vollmers J."/>
            <person name="Rivas-Marin E."/>
            <person name="Kohn T."/>
            <person name="Peeters S.H."/>
            <person name="Heuer A."/>
            <person name="Rast P."/>
            <person name="Oberbeckmann S."/>
            <person name="Bunk B."/>
            <person name="Jeske O."/>
            <person name="Meyerdierks A."/>
            <person name="Storesund J.E."/>
            <person name="Kallscheuer N."/>
            <person name="Luecker S."/>
            <person name="Lage O.M."/>
            <person name="Pohl T."/>
            <person name="Merkel B.J."/>
            <person name="Hornburger P."/>
            <person name="Mueller R.-W."/>
            <person name="Bruemmer F."/>
            <person name="Labrenz M."/>
            <person name="Spormann A.M."/>
            <person name="Op Den Camp H."/>
            <person name="Overmann J."/>
            <person name="Amann R."/>
            <person name="Jetten M.S.M."/>
            <person name="Mascher T."/>
            <person name="Medema M.H."/>
            <person name="Devos D.P."/>
            <person name="Kaster A.-K."/>
            <person name="Ovreas L."/>
            <person name="Rohde M."/>
            <person name="Galperin M.Y."/>
            <person name="Jogler C."/>
        </authorList>
    </citation>
    <scope>NUCLEOTIDE SEQUENCE [LARGE SCALE GENOMIC DNA]</scope>
    <source>
        <strain evidence="3 4">Pla52o</strain>
    </source>
</reference>
<dbReference type="GO" id="GO:0009103">
    <property type="term" value="P:lipopolysaccharide biosynthetic process"/>
    <property type="evidence" value="ECO:0007669"/>
    <property type="project" value="TreeGrafter"/>
</dbReference>
<name>A0A5C6CRL3_9BACT</name>
<evidence type="ECO:0000313" key="3">
    <source>
        <dbReference type="EMBL" id="TWU27190.1"/>
    </source>
</evidence>
<gene>
    <name evidence="3" type="primary">mfpsA_1</name>
    <name evidence="3" type="ORF">Pla52o_10540</name>
</gene>
<dbReference type="OrthoDB" id="283384at2"/>
<protein>
    <submittedName>
        <fullName evidence="3">Mannosylfructose-phosphate synthase</fullName>
        <ecNumber evidence="3">2.4.1.246</ecNumber>
    </submittedName>
</protein>
<evidence type="ECO:0000313" key="4">
    <source>
        <dbReference type="Proteomes" id="UP000316304"/>
    </source>
</evidence>
<dbReference type="RefSeq" id="WP_146593421.1">
    <property type="nucleotide sequence ID" value="NZ_SJPT01000001.1"/>
</dbReference>
<dbReference type="InterPro" id="IPR001296">
    <property type="entry name" value="Glyco_trans_1"/>
</dbReference>
<keyword evidence="4" id="KW-1185">Reference proteome</keyword>
<organism evidence="3 4">
    <name type="scientific">Novipirellula galeiformis</name>
    <dbReference type="NCBI Taxonomy" id="2528004"/>
    <lineage>
        <taxon>Bacteria</taxon>
        <taxon>Pseudomonadati</taxon>
        <taxon>Planctomycetota</taxon>
        <taxon>Planctomycetia</taxon>
        <taxon>Pirellulales</taxon>
        <taxon>Pirellulaceae</taxon>
        <taxon>Novipirellula</taxon>
    </lineage>
</organism>
<dbReference type="Proteomes" id="UP000316304">
    <property type="component" value="Unassembled WGS sequence"/>
</dbReference>
<dbReference type="CDD" id="cd03801">
    <property type="entry name" value="GT4_PimA-like"/>
    <property type="match status" value="1"/>
</dbReference>
<evidence type="ECO:0000259" key="2">
    <source>
        <dbReference type="Pfam" id="PF00534"/>
    </source>
</evidence>
<dbReference type="GO" id="GO:0103011">
    <property type="term" value="F:mannosylfructose-phosphate synthase activity"/>
    <property type="evidence" value="ECO:0007669"/>
    <property type="project" value="UniProtKB-EC"/>
</dbReference>
<sequence>MSGQHVVYGFLRPTARWMLPEHSITVLHYESEQPPFDLLDAGVQTRVVSNQYRDWVRRAWWELRNFGSVSREIGADVVLSVSGAVTPGCPVPQAVLCQNPWCYIPQAQFGWQQRFKARLQRLGYAKAFRNADMMIYLSGHLRSLYQKGNPGVTENRADIANVGLNQDTFDTASEMSDAQREPFSILSVSAMAPWKGAETLVEAVHRLHQRSIPATLKFVGPWPVESYHQRIKSLIAAHSLDDHVQILGKVSDEELHRLYATSRVFSLMSCCESFGIPAAEAMAFGTPIVSTNCCAIAEICEGAGRFGTYDDPEWTANALESALVNDTQWKTWSDVARSNASRLDWQTCAKAFQQIPGLVKH</sequence>
<dbReference type="EC" id="2.4.1.246" evidence="3"/>
<proteinExistence type="predicted"/>
<dbReference type="EMBL" id="SJPT01000001">
    <property type="protein sequence ID" value="TWU27190.1"/>
    <property type="molecule type" value="Genomic_DNA"/>
</dbReference>